<dbReference type="CDD" id="cd04301">
    <property type="entry name" value="NAT_SF"/>
    <property type="match status" value="1"/>
</dbReference>
<dbReference type="EMBL" id="JAVDYJ010000001">
    <property type="protein sequence ID" value="MDR7347102.1"/>
    <property type="molecule type" value="Genomic_DNA"/>
</dbReference>
<name>A0ABU2B0G1_9MICC</name>
<proteinExistence type="predicted"/>
<dbReference type="InterPro" id="IPR000182">
    <property type="entry name" value="GNAT_dom"/>
</dbReference>
<dbReference type="SUPFAM" id="SSF55729">
    <property type="entry name" value="Acyl-CoA N-acyltransferases (Nat)"/>
    <property type="match status" value="1"/>
</dbReference>
<keyword evidence="2" id="KW-0012">Acyltransferase</keyword>
<evidence type="ECO:0000256" key="1">
    <source>
        <dbReference type="ARBA" id="ARBA00022679"/>
    </source>
</evidence>
<dbReference type="Gene3D" id="3.40.630.30">
    <property type="match status" value="1"/>
</dbReference>
<protein>
    <submittedName>
        <fullName evidence="4">GNAT superfamily N-acetyltransferase</fullName>
    </submittedName>
</protein>
<dbReference type="RefSeq" id="WP_310172885.1">
    <property type="nucleotide sequence ID" value="NZ_BAABHE010000002.1"/>
</dbReference>
<gene>
    <name evidence="4" type="ORF">J2S62_001359</name>
</gene>
<dbReference type="Proteomes" id="UP001183794">
    <property type="component" value="Unassembled WGS sequence"/>
</dbReference>
<dbReference type="PROSITE" id="PS51186">
    <property type="entry name" value="GNAT"/>
    <property type="match status" value="1"/>
</dbReference>
<feature type="domain" description="N-acetyltransferase" evidence="3">
    <location>
        <begin position="10"/>
        <end position="170"/>
    </location>
</feature>
<dbReference type="InterPro" id="IPR016181">
    <property type="entry name" value="Acyl_CoA_acyltransferase"/>
</dbReference>
<evidence type="ECO:0000313" key="5">
    <source>
        <dbReference type="Proteomes" id="UP001183794"/>
    </source>
</evidence>
<dbReference type="PANTHER" id="PTHR10545">
    <property type="entry name" value="DIAMINE N-ACETYLTRANSFERASE"/>
    <property type="match status" value="1"/>
</dbReference>
<evidence type="ECO:0000313" key="4">
    <source>
        <dbReference type="EMBL" id="MDR7347102.1"/>
    </source>
</evidence>
<sequence length="170" mass="19016">MTDPSLSTTGVVREAAPDDVAAILDLIHQLAVYEREPDAVDNTEQLLHQHLFGPNPRVFCHVLDDVVDGQVQVAGIAIWFETYSTWEGVHGIWLEDLFVIPQLRGRGHGKELLVHLAELAVARGYARYECSVLDWNTPAIDFYQSLGAYPMDGWTTYRLDGAALREAAQR</sequence>
<dbReference type="PANTHER" id="PTHR10545:SF29">
    <property type="entry name" value="GH14572P-RELATED"/>
    <property type="match status" value="1"/>
</dbReference>
<evidence type="ECO:0000259" key="3">
    <source>
        <dbReference type="PROSITE" id="PS51186"/>
    </source>
</evidence>
<comment type="caution">
    <text evidence="4">The sequence shown here is derived from an EMBL/GenBank/DDBJ whole genome shotgun (WGS) entry which is preliminary data.</text>
</comment>
<keyword evidence="1" id="KW-0808">Transferase</keyword>
<dbReference type="Pfam" id="PF00583">
    <property type="entry name" value="Acetyltransf_1"/>
    <property type="match status" value="1"/>
</dbReference>
<keyword evidence="5" id="KW-1185">Reference proteome</keyword>
<accession>A0ABU2B0G1</accession>
<dbReference type="InterPro" id="IPR051016">
    <property type="entry name" value="Diverse_Substrate_AcTransf"/>
</dbReference>
<reference evidence="4 5" key="1">
    <citation type="submission" date="2023-07" db="EMBL/GenBank/DDBJ databases">
        <title>Sequencing the genomes of 1000 actinobacteria strains.</title>
        <authorList>
            <person name="Klenk H.-P."/>
        </authorList>
    </citation>
    <scope>NUCLEOTIDE SEQUENCE [LARGE SCALE GENOMIC DNA]</scope>
    <source>
        <strain evidence="4 5">DSM 22966</strain>
    </source>
</reference>
<organism evidence="4 5">
    <name type="scientific">Enteractinococcus fodinae</name>
    <dbReference type="NCBI Taxonomy" id="684663"/>
    <lineage>
        <taxon>Bacteria</taxon>
        <taxon>Bacillati</taxon>
        <taxon>Actinomycetota</taxon>
        <taxon>Actinomycetes</taxon>
        <taxon>Micrococcales</taxon>
        <taxon>Micrococcaceae</taxon>
    </lineage>
</organism>
<evidence type="ECO:0000256" key="2">
    <source>
        <dbReference type="ARBA" id="ARBA00023315"/>
    </source>
</evidence>